<dbReference type="Proteomes" id="UP000261223">
    <property type="component" value="Unassembled WGS sequence"/>
</dbReference>
<evidence type="ECO:0000256" key="2">
    <source>
        <dbReference type="ARBA" id="ARBA00007248"/>
    </source>
</evidence>
<keyword evidence="6" id="KW-0998">Cell outer membrane</keyword>
<dbReference type="InterPro" id="IPR014941">
    <property type="entry name" value="FimB/Mfa2/Mfa3"/>
</dbReference>
<comment type="similarity">
    <text evidence="2">Belongs to the bacteroidetes fimbrillin superfamily. FimB/Mfa2 family.</text>
</comment>
<dbReference type="AlphaFoldDB" id="A0A3E4ULK0"/>
<dbReference type="Pfam" id="PF08842">
    <property type="entry name" value="Mfa2"/>
    <property type="match status" value="1"/>
</dbReference>
<accession>A0A3E4ULK0</accession>
<evidence type="ECO:0000256" key="3">
    <source>
        <dbReference type="ARBA" id="ARBA00022729"/>
    </source>
</evidence>
<evidence type="ECO:0008006" key="10">
    <source>
        <dbReference type="Google" id="ProtNLM"/>
    </source>
</evidence>
<name>A0A3E4ULK0_BACSE</name>
<proteinExistence type="inferred from homology"/>
<comment type="caution">
    <text evidence="8">The sequence shown here is derived from an EMBL/GenBank/DDBJ whole genome shotgun (WGS) entry which is preliminary data.</text>
</comment>
<evidence type="ECO:0000313" key="9">
    <source>
        <dbReference type="Proteomes" id="UP000261223"/>
    </source>
</evidence>
<reference evidence="8 9" key="1">
    <citation type="submission" date="2018-08" db="EMBL/GenBank/DDBJ databases">
        <title>A genome reference for cultivated species of the human gut microbiota.</title>
        <authorList>
            <person name="Zou Y."/>
            <person name="Xue W."/>
            <person name="Luo G."/>
        </authorList>
    </citation>
    <scope>NUCLEOTIDE SEQUENCE [LARGE SCALE GENOMIC DNA]</scope>
    <source>
        <strain evidence="8 9">TF03-6</strain>
    </source>
</reference>
<protein>
    <recommendedName>
        <fullName evidence="10">FimB/Mfa2 family fimbrial subunit</fullName>
    </recommendedName>
</protein>
<evidence type="ECO:0000256" key="1">
    <source>
        <dbReference type="ARBA" id="ARBA00004442"/>
    </source>
</evidence>
<dbReference type="EMBL" id="QSSV01000019">
    <property type="protein sequence ID" value="RGM11282.1"/>
    <property type="molecule type" value="Genomic_DNA"/>
</dbReference>
<evidence type="ECO:0000256" key="5">
    <source>
        <dbReference type="ARBA" id="ARBA00023139"/>
    </source>
</evidence>
<dbReference type="GO" id="GO:0009279">
    <property type="term" value="C:cell outer membrane"/>
    <property type="evidence" value="ECO:0007669"/>
    <property type="project" value="UniProtKB-SubCell"/>
</dbReference>
<gene>
    <name evidence="8" type="ORF">DXC34_14145</name>
</gene>
<evidence type="ECO:0000256" key="4">
    <source>
        <dbReference type="ARBA" id="ARBA00023136"/>
    </source>
</evidence>
<keyword evidence="3" id="KW-0732">Signal</keyword>
<evidence type="ECO:0000313" key="8">
    <source>
        <dbReference type="EMBL" id="RGM11282.1"/>
    </source>
</evidence>
<evidence type="ECO:0000256" key="6">
    <source>
        <dbReference type="ARBA" id="ARBA00023237"/>
    </source>
</evidence>
<sequence length="294" mass="34369">MIYLYLFLSTLLFFFPSCTEKELGGCPNLSIHLEYWADGSTDVLQKHIANATYYIYTEQGKLVQKGTLSSDLLNRPCGFQLKLDPGKYHFVCWGNLEHYCLVNRDEQLEQAYIYTAQQDAESYPQSFDPLYFGEADITITDMDQMTKITPHFHGAHVTMWLYVKGFKETDEQGRQIAPHFYLSNFEAEYDFHGLPRNQQITYYPESVYKEEDDVLMAYCHLPRFDEQTTSMIHLYSGVDHRLVETVDLRKFIDNNNIKLTGKEEVDIPILLEFHDLDCMVTLPDWDEEEAKPIL</sequence>
<keyword evidence="5" id="KW-0564">Palmitate</keyword>
<organism evidence="8 9">
    <name type="scientific">Bacteroides stercoris</name>
    <dbReference type="NCBI Taxonomy" id="46506"/>
    <lineage>
        <taxon>Bacteria</taxon>
        <taxon>Pseudomonadati</taxon>
        <taxon>Bacteroidota</taxon>
        <taxon>Bacteroidia</taxon>
        <taxon>Bacteroidales</taxon>
        <taxon>Bacteroidaceae</taxon>
        <taxon>Bacteroides</taxon>
    </lineage>
</organism>
<evidence type="ECO:0000256" key="7">
    <source>
        <dbReference type="ARBA" id="ARBA00023288"/>
    </source>
</evidence>
<keyword evidence="4" id="KW-0472">Membrane</keyword>
<dbReference type="Gene3D" id="2.60.40.2100">
    <property type="match status" value="1"/>
</dbReference>
<comment type="subcellular location">
    <subcellularLocation>
        <location evidence="1">Cell outer membrane</location>
    </subcellularLocation>
</comment>
<keyword evidence="7" id="KW-0449">Lipoprotein</keyword>